<dbReference type="PANTHER" id="PTHR11805:SF1">
    <property type="entry name" value="CYSTEINE-RICH PDZ-BINDING PROTEIN"/>
    <property type="match status" value="1"/>
</dbReference>
<keyword evidence="4" id="KW-0963">Cytoplasm</keyword>
<dbReference type="GO" id="GO:0030165">
    <property type="term" value="F:PDZ domain binding"/>
    <property type="evidence" value="ECO:0007669"/>
    <property type="project" value="TreeGrafter"/>
</dbReference>
<evidence type="ECO:0000313" key="9">
    <source>
        <dbReference type="EMBL" id="CAJ0584155.1"/>
    </source>
</evidence>
<protein>
    <recommendedName>
        <fullName evidence="3">Cysteine-rich PDZ-binding protein</fullName>
    </recommendedName>
    <alternativeName>
        <fullName evidence="8">Cysteine-rich interactor of PDZ three</fullName>
    </alternativeName>
</protein>
<feature type="non-terminal residue" evidence="9">
    <location>
        <position position="203"/>
    </location>
</feature>
<evidence type="ECO:0000313" key="10">
    <source>
        <dbReference type="Proteomes" id="UP001177023"/>
    </source>
</evidence>
<dbReference type="GO" id="GO:0005737">
    <property type="term" value="C:cytoplasm"/>
    <property type="evidence" value="ECO:0007669"/>
    <property type="project" value="UniProtKB-SubCell"/>
</dbReference>
<evidence type="ECO:0000256" key="5">
    <source>
        <dbReference type="ARBA" id="ARBA00022664"/>
    </source>
</evidence>
<reference evidence="9" key="1">
    <citation type="submission" date="2023-06" db="EMBL/GenBank/DDBJ databases">
        <authorList>
            <person name="Delattre M."/>
        </authorList>
    </citation>
    <scope>NUCLEOTIDE SEQUENCE</scope>
    <source>
        <strain evidence="9">AF72</strain>
    </source>
</reference>
<dbReference type="EMBL" id="CATQJA010002687">
    <property type="protein sequence ID" value="CAJ0584155.1"/>
    <property type="molecule type" value="Genomic_DNA"/>
</dbReference>
<keyword evidence="10" id="KW-1185">Reference proteome</keyword>
<sequence>MAERAGRFLLYWKAYYHNLIRKFPEQTITATMLIPPTIGILLYKLDWYSKQGDKPYYRGYYAVYRPDDPLVSYWRKPEEYPAPYLLPELNLLEYIATGRRGCSAMVCDKCQPKLSKLIGVDPLRNKAHNKLGGVIKTKATGLKNKALGSDKKAGMVGVKCRVCKQNVHQVGSNFCQTCAYQKGICAMCGKKMYETSMLKQSVV</sequence>
<dbReference type="AlphaFoldDB" id="A0AA36DD04"/>
<keyword evidence="5" id="KW-0507">mRNA processing</keyword>
<evidence type="ECO:0000256" key="7">
    <source>
        <dbReference type="ARBA" id="ARBA00023187"/>
    </source>
</evidence>
<dbReference type="Proteomes" id="UP001177023">
    <property type="component" value="Unassembled WGS sequence"/>
</dbReference>
<dbReference type="GO" id="GO:0031122">
    <property type="term" value="P:cytoplasmic microtubule organization"/>
    <property type="evidence" value="ECO:0007669"/>
    <property type="project" value="TreeGrafter"/>
</dbReference>
<comment type="similarity">
    <text evidence="2">Belongs to the CRIPT family.</text>
</comment>
<gene>
    <name evidence="9" type="ORF">MSPICULIGERA_LOCUS22217</name>
</gene>
<dbReference type="Pfam" id="PF10235">
    <property type="entry name" value="Cript"/>
    <property type="match status" value="1"/>
</dbReference>
<organism evidence="9 10">
    <name type="scientific">Mesorhabditis spiculigera</name>
    <dbReference type="NCBI Taxonomy" id="96644"/>
    <lineage>
        <taxon>Eukaryota</taxon>
        <taxon>Metazoa</taxon>
        <taxon>Ecdysozoa</taxon>
        <taxon>Nematoda</taxon>
        <taxon>Chromadorea</taxon>
        <taxon>Rhabditida</taxon>
        <taxon>Rhabditina</taxon>
        <taxon>Rhabditomorpha</taxon>
        <taxon>Rhabditoidea</taxon>
        <taxon>Rhabditidae</taxon>
        <taxon>Mesorhabditinae</taxon>
        <taxon>Mesorhabditis</taxon>
    </lineage>
</organism>
<evidence type="ECO:0000256" key="3">
    <source>
        <dbReference type="ARBA" id="ARBA00018615"/>
    </source>
</evidence>
<proteinExistence type="inferred from homology"/>
<evidence type="ECO:0000256" key="6">
    <source>
        <dbReference type="ARBA" id="ARBA00022728"/>
    </source>
</evidence>
<dbReference type="InterPro" id="IPR019367">
    <property type="entry name" value="PDZ-binding_CRIPT"/>
</dbReference>
<accession>A0AA36DD04</accession>
<keyword evidence="7" id="KW-0508">mRNA splicing</keyword>
<dbReference type="GO" id="GO:0008017">
    <property type="term" value="F:microtubule binding"/>
    <property type="evidence" value="ECO:0007669"/>
    <property type="project" value="TreeGrafter"/>
</dbReference>
<dbReference type="GO" id="GO:0005681">
    <property type="term" value="C:spliceosomal complex"/>
    <property type="evidence" value="ECO:0007669"/>
    <property type="project" value="UniProtKB-KW"/>
</dbReference>
<dbReference type="GO" id="GO:0030425">
    <property type="term" value="C:dendrite"/>
    <property type="evidence" value="ECO:0007669"/>
    <property type="project" value="TreeGrafter"/>
</dbReference>
<evidence type="ECO:0000256" key="4">
    <source>
        <dbReference type="ARBA" id="ARBA00022490"/>
    </source>
</evidence>
<comment type="subcellular location">
    <subcellularLocation>
        <location evidence="1">Cytoplasm</location>
    </subcellularLocation>
</comment>
<evidence type="ECO:0000256" key="8">
    <source>
        <dbReference type="ARBA" id="ARBA00032518"/>
    </source>
</evidence>
<name>A0AA36DD04_9BILA</name>
<evidence type="ECO:0000256" key="2">
    <source>
        <dbReference type="ARBA" id="ARBA00009021"/>
    </source>
</evidence>
<keyword evidence="6" id="KW-0747">Spliceosome</keyword>
<dbReference type="PANTHER" id="PTHR11805">
    <property type="entry name" value="CYSTEINE-RICH PDZ-BINDING PROTEIN"/>
    <property type="match status" value="1"/>
</dbReference>
<evidence type="ECO:0000256" key="1">
    <source>
        <dbReference type="ARBA" id="ARBA00004496"/>
    </source>
</evidence>
<dbReference type="GO" id="GO:0006397">
    <property type="term" value="P:mRNA processing"/>
    <property type="evidence" value="ECO:0007669"/>
    <property type="project" value="UniProtKB-KW"/>
</dbReference>
<dbReference type="GO" id="GO:0008380">
    <property type="term" value="P:RNA splicing"/>
    <property type="evidence" value="ECO:0007669"/>
    <property type="project" value="UniProtKB-KW"/>
</dbReference>
<comment type="caution">
    <text evidence="9">The sequence shown here is derived from an EMBL/GenBank/DDBJ whole genome shotgun (WGS) entry which is preliminary data.</text>
</comment>